<name>A0A1B7N7T0_9AGAM</name>
<keyword evidence="2" id="KW-1185">Reference proteome</keyword>
<sequence length="127" mass="13844">MLDGPNSVCATSDVVERAAPRDVVPGGANLKVGLSYTRTRQETKKLYDARLPRASAKHQVAAINRLARASNVFEKAMSLPTNIPIQDCGPAHRPGRYREHPDIEPVTTRYLAAIHALGRILGACSRM</sequence>
<gene>
    <name evidence="1" type="ORF">K503DRAFT_565092</name>
</gene>
<reference evidence="1 2" key="1">
    <citation type="submission" date="2016-06" db="EMBL/GenBank/DDBJ databases">
        <title>Comparative genomics of the ectomycorrhizal sister species Rhizopogon vinicolor and Rhizopogon vesiculosus (Basidiomycota: Boletales) reveals a divergence of the mating type B locus.</title>
        <authorList>
            <consortium name="DOE Joint Genome Institute"/>
            <person name="Mujic A.B."/>
            <person name="Kuo A."/>
            <person name="Tritt A."/>
            <person name="Lipzen A."/>
            <person name="Chen C."/>
            <person name="Johnson J."/>
            <person name="Sharma A."/>
            <person name="Barry K."/>
            <person name="Grigoriev I.V."/>
            <person name="Spatafora J.W."/>
        </authorList>
    </citation>
    <scope>NUCLEOTIDE SEQUENCE [LARGE SCALE GENOMIC DNA]</scope>
    <source>
        <strain evidence="1 2">AM-OR11-026</strain>
    </source>
</reference>
<evidence type="ECO:0000313" key="1">
    <source>
        <dbReference type="EMBL" id="OAX40914.1"/>
    </source>
</evidence>
<dbReference type="AlphaFoldDB" id="A0A1B7N7T0"/>
<dbReference type="Proteomes" id="UP000092154">
    <property type="component" value="Unassembled WGS sequence"/>
</dbReference>
<organism evidence="1 2">
    <name type="scientific">Rhizopogon vinicolor AM-OR11-026</name>
    <dbReference type="NCBI Taxonomy" id="1314800"/>
    <lineage>
        <taxon>Eukaryota</taxon>
        <taxon>Fungi</taxon>
        <taxon>Dikarya</taxon>
        <taxon>Basidiomycota</taxon>
        <taxon>Agaricomycotina</taxon>
        <taxon>Agaricomycetes</taxon>
        <taxon>Agaricomycetidae</taxon>
        <taxon>Boletales</taxon>
        <taxon>Suillineae</taxon>
        <taxon>Rhizopogonaceae</taxon>
        <taxon>Rhizopogon</taxon>
    </lineage>
</organism>
<protein>
    <submittedName>
        <fullName evidence="1">Uncharacterized protein</fullName>
    </submittedName>
</protein>
<dbReference type="EMBL" id="KV448196">
    <property type="protein sequence ID" value="OAX40914.1"/>
    <property type="molecule type" value="Genomic_DNA"/>
</dbReference>
<accession>A0A1B7N7T0</accession>
<evidence type="ECO:0000313" key="2">
    <source>
        <dbReference type="Proteomes" id="UP000092154"/>
    </source>
</evidence>
<proteinExistence type="predicted"/>
<dbReference type="InParanoid" id="A0A1B7N7T0"/>